<feature type="region of interest" description="Disordered" evidence="1">
    <location>
        <begin position="79"/>
        <end position="145"/>
    </location>
</feature>
<dbReference type="EMBL" id="MCGR01000008">
    <property type="protein sequence ID" value="ORY88710.1"/>
    <property type="molecule type" value="Genomic_DNA"/>
</dbReference>
<sequence>MKRRQRRASGGPKLEMATFVVQCWKATVGSSSCSKRASKSTSEEWETPRLLVASPSLRRIVALSLRSLILHITLPLSLSRSAENPPHPRSIPQPPHAPARHQSPKVSSPHLFIAEPSLRSGQPRAHLPKLLPQTLHKLSSIQGHE</sequence>
<reference evidence="2 3" key="1">
    <citation type="submission" date="2016-07" db="EMBL/GenBank/DDBJ databases">
        <title>Pervasive Adenine N6-methylation of Active Genes in Fungi.</title>
        <authorList>
            <consortium name="DOE Joint Genome Institute"/>
            <person name="Mondo S.J."/>
            <person name="Dannebaum R.O."/>
            <person name="Kuo R.C."/>
            <person name="Labutti K."/>
            <person name="Haridas S."/>
            <person name="Kuo A."/>
            <person name="Salamov A."/>
            <person name="Ahrendt S.R."/>
            <person name="Lipzen A."/>
            <person name="Sullivan W."/>
            <person name="Andreopoulos W.B."/>
            <person name="Clum A."/>
            <person name="Lindquist E."/>
            <person name="Daum C."/>
            <person name="Ramamoorthy G.K."/>
            <person name="Gryganskyi A."/>
            <person name="Culley D."/>
            <person name="Magnuson J.K."/>
            <person name="James T.Y."/>
            <person name="O'Malley M.A."/>
            <person name="Stajich J.E."/>
            <person name="Spatafora J.W."/>
            <person name="Visel A."/>
            <person name="Grigoriev I.V."/>
        </authorList>
    </citation>
    <scope>NUCLEOTIDE SEQUENCE [LARGE SCALE GENOMIC DNA]</scope>
    <source>
        <strain evidence="2 3">62-1032</strain>
    </source>
</reference>
<evidence type="ECO:0000256" key="1">
    <source>
        <dbReference type="SAM" id="MobiDB-lite"/>
    </source>
</evidence>
<evidence type="ECO:0000313" key="2">
    <source>
        <dbReference type="EMBL" id="ORY88710.1"/>
    </source>
</evidence>
<comment type="caution">
    <text evidence="2">The sequence shown here is derived from an EMBL/GenBank/DDBJ whole genome shotgun (WGS) entry which is preliminary data.</text>
</comment>
<feature type="compositionally biased region" description="Pro residues" evidence="1">
    <location>
        <begin position="85"/>
        <end position="97"/>
    </location>
</feature>
<organism evidence="2 3">
    <name type="scientific">Leucosporidium creatinivorum</name>
    <dbReference type="NCBI Taxonomy" id="106004"/>
    <lineage>
        <taxon>Eukaryota</taxon>
        <taxon>Fungi</taxon>
        <taxon>Dikarya</taxon>
        <taxon>Basidiomycota</taxon>
        <taxon>Pucciniomycotina</taxon>
        <taxon>Microbotryomycetes</taxon>
        <taxon>Leucosporidiales</taxon>
        <taxon>Leucosporidium</taxon>
    </lineage>
</organism>
<protein>
    <submittedName>
        <fullName evidence="2">Uncharacterized protein</fullName>
    </submittedName>
</protein>
<dbReference type="InParanoid" id="A0A1Y2FZR1"/>
<proteinExistence type="predicted"/>
<name>A0A1Y2FZR1_9BASI</name>
<keyword evidence="3" id="KW-1185">Reference proteome</keyword>
<gene>
    <name evidence="2" type="ORF">BCR35DRAFT_203935</name>
</gene>
<dbReference type="Proteomes" id="UP000193467">
    <property type="component" value="Unassembled WGS sequence"/>
</dbReference>
<accession>A0A1Y2FZR1</accession>
<dbReference type="AlphaFoldDB" id="A0A1Y2FZR1"/>
<feature type="compositionally biased region" description="Polar residues" evidence="1">
    <location>
        <begin position="136"/>
        <end position="145"/>
    </location>
</feature>
<evidence type="ECO:0000313" key="3">
    <source>
        <dbReference type="Proteomes" id="UP000193467"/>
    </source>
</evidence>